<keyword evidence="4" id="KW-1185">Reference proteome</keyword>
<dbReference type="InterPro" id="IPR010982">
    <property type="entry name" value="Lambda_DNA-bd_dom_sf"/>
</dbReference>
<dbReference type="Gene3D" id="1.10.260.40">
    <property type="entry name" value="lambda repressor-like DNA-binding domains"/>
    <property type="match status" value="1"/>
</dbReference>
<evidence type="ECO:0000259" key="2">
    <source>
        <dbReference type="PROSITE" id="PS50943"/>
    </source>
</evidence>
<dbReference type="EMBL" id="JAAGVY010000014">
    <property type="protein sequence ID" value="NEN23677.1"/>
    <property type="molecule type" value="Genomic_DNA"/>
</dbReference>
<reference evidence="3 4" key="1">
    <citation type="submission" date="2020-02" db="EMBL/GenBank/DDBJ databases">
        <title>Out from the shadows clarifying the taxonomy of the family Cryomorphaceae and related taxa by utilizing the GTDB taxonomic framework.</title>
        <authorList>
            <person name="Bowman J.P."/>
        </authorList>
    </citation>
    <scope>NUCLEOTIDE SEQUENCE [LARGE SCALE GENOMIC DNA]</scope>
    <source>
        <strain evidence="3 4">QSSC 1-22</strain>
    </source>
</reference>
<protein>
    <submittedName>
        <fullName evidence="3">Helix-turn-helix transcriptional regulator</fullName>
    </submittedName>
</protein>
<comment type="caution">
    <text evidence="3">The sequence shown here is derived from an EMBL/GenBank/DDBJ whole genome shotgun (WGS) entry which is preliminary data.</text>
</comment>
<evidence type="ECO:0000256" key="1">
    <source>
        <dbReference type="ARBA" id="ARBA00023125"/>
    </source>
</evidence>
<dbReference type="InterPro" id="IPR001387">
    <property type="entry name" value="Cro/C1-type_HTH"/>
</dbReference>
<gene>
    <name evidence="3" type="ORF">G3O08_09205</name>
</gene>
<keyword evidence="1" id="KW-0238">DNA-binding</keyword>
<proteinExistence type="predicted"/>
<dbReference type="CDD" id="cd00093">
    <property type="entry name" value="HTH_XRE"/>
    <property type="match status" value="1"/>
</dbReference>
<feature type="domain" description="HTH cro/C1-type" evidence="2">
    <location>
        <begin position="8"/>
        <end position="62"/>
    </location>
</feature>
<name>A0A7K3WPV0_9FLAO</name>
<dbReference type="PROSITE" id="PS50943">
    <property type="entry name" value="HTH_CROC1"/>
    <property type="match status" value="1"/>
</dbReference>
<dbReference type="PANTHER" id="PTHR46558:SF11">
    <property type="entry name" value="HTH-TYPE TRANSCRIPTIONAL REGULATOR XRE"/>
    <property type="match status" value="1"/>
</dbReference>
<accession>A0A7K3WPV0</accession>
<organism evidence="3 4">
    <name type="scientific">Cryomorpha ignava</name>
    <dbReference type="NCBI Taxonomy" id="101383"/>
    <lineage>
        <taxon>Bacteria</taxon>
        <taxon>Pseudomonadati</taxon>
        <taxon>Bacteroidota</taxon>
        <taxon>Flavobacteriia</taxon>
        <taxon>Flavobacteriales</taxon>
        <taxon>Cryomorphaceae</taxon>
        <taxon>Cryomorpha</taxon>
    </lineage>
</organism>
<evidence type="ECO:0000313" key="4">
    <source>
        <dbReference type="Proteomes" id="UP000486602"/>
    </source>
</evidence>
<sequence length="217" mass="24720">MSSIGKNIRKIRTIKGLSQSDFANLFDLTRASISAYEENRAEPKMDVAIKIAKYFNIPLEKLITMELTVNEYAKFNLQNFIVNNSALETVSIPIVSARNWDSFLKKESMSNFPTFKFPKHFVQGELAIEVNENINTNLHSGTILLCTEQNIISENGVYLSIDKKITTIENGNQITKSKTKRLFRVFQKIEEMNAISTFSIEERLNKLEIAMEGLLGK</sequence>
<dbReference type="GO" id="GO:0003677">
    <property type="term" value="F:DNA binding"/>
    <property type="evidence" value="ECO:0007669"/>
    <property type="project" value="UniProtKB-KW"/>
</dbReference>
<dbReference type="SUPFAM" id="SSF47413">
    <property type="entry name" value="lambda repressor-like DNA-binding domains"/>
    <property type="match status" value="1"/>
</dbReference>
<dbReference type="RefSeq" id="WP_163285074.1">
    <property type="nucleotide sequence ID" value="NZ_JAAGVY010000014.1"/>
</dbReference>
<dbReference type="Proteomes" id="UP000486602">
    <property type="component" value="Unassembled WGS sequence"/>
</dbReference>
<dbReference type="PANTHER" id="PTHR46558">
    <property type="entry name" value="TRACRIPTIONAL REGULATORY PROTEIN-RELATED-RELATED"/>
    <property type="match status" value="1"/>
</dbReference>
<evidence type="ECO:0000313" key="3">
    <source>
        <dbReference type="EMBL" id="NEN23677.1"/>
    </source>
</evidence>
<dbReference type="Pfam" id="PF01381">
    <property type="entry name" value="HTH_3"/>
    <property type="match status" value="1"/>
</dbReference>
<dbReference type="AlphaFoldDB" id="A0A7K3WPV0"/>
<dbReference type="SMART" id="SM00530">
    <property type="entry name" value="HTH_XRE"/>
    <property type="match status" value="1"/>
</dbReference>